<sequence>MEVDDDHLEESDLFDLYEAMYVSLPETRFSDNSGDEPIAEPAPPNHVDTTVSQPFRRYEF</sequence>
<comment type="caution">
    <text evidence="2">The sequence shown here is derived from an EMBL/GenBank/DDBJ whole genome shotgun (WGS) entry which is preliminary data.</text>
</comment>
<feature type="region of interest" description="Disordered" evidence="1">
    <location>
        <begin position="27"/>
        <end position="60"/>
    </location>
</feature>
<dbReference type="EMBL" id="JAANER010000005">
    <property type="protein sequence ID" value="KAG9189965.1"/>
    <property type="molecule type" value="Genomic_DNA"/>
</dbReference>
<name>A0AAD4FIG3_9PLEO</name>
<protein>
    <submittedName>
        <fullName evidence="2">Uncharacterized protein</fullName>
    </submittedName>
</protein>
<accession>A0AAD4FIG3</accession>
<proteinExistence type="predicted"/>
<reference evidence="2" key="1">
    <citation type="submission" date="2021-07" db="EMBL/GenBank/DDBJ databases">
        <title>Genome Resource of American Ginseng Black Spot Pathogen Alternaria panax.</title>
        <authorList>
            <person name="Qiu C."/>
            <person name="Wang W."/>
            <person name="Liu Z."/>
        </authorList>
    </citation>
    <scope>NUCLEOTIDE SEQUENCE</scope>
    <source>
        <strain evidence="2">BNCC115425</strain>
    </source>
</reference>
<organism evidence="2 3">
    <name type="scientific">Alternaria panax</name>
    <dbReference type="NCBI Taxonomy" id="48097"/>
    <lineage>
        <taxon>Eukaryota</taxon>
        <taxon>Fungi</taxon>
        <taxon>Dikarya</taxon>
        <taxon>Ascomycota</taxon>
        <taxon>Pezizomycotina</taxon>
        <taxon>Dothideomycetes</taxon>
        <taxon>Pleosporomycetidae</taxon>
        <taxon>Pleosporales</taxon>
        <taxon>Pleosporineae</taxon>
        <taxon>Pleosporaceae</taxon>
        <taxon>Alternaria</taxon>
        <taxon>Alternaria sect. Panax</taxon>
    </lineage>
</organism>
<gene>
    <name evidence="2" type="ORF">G6011_06833</name>
</gene>
<dbReference type="AlphaFoldDB" id="A0AAD4FIG3"/>
<evidence type="ECO:0000313" key="2">
    <source>
        <dbReference type="EMBL" id="KAG9189965.1"/>
    </source>
</evidence>
<evidence type="ECO:0000256" key="1">
    <source>
        <dbReference type="SAM" id="MobiDB-lite"/>
    </source>
</evidence>
<keyword evidence="3" id="KW-1185">Reference proteome</keyword>
<evidence type="ECO:0000313" key="3">
    <source>
        <dbReference type="Proteomes" id="UP001199106"/>
    </source>
</evidence>
<dbReference type="Proteomes" id="UP001199106">
    <property type="component" value="Unassembled WGS sequence"/>
</dbReference>